<dbReference type="PANTHER" id="PTHR19338">
    <property type="entry name" value="TRANSLOCASE OF INNER MITOCHONDRIAL MEMBRANE 13 HOMOLOG"/>
    <property type="match status" value="1"/>
</dbReference>
<proteinExistence type="predicted"/>
<dbReference type="GO" id="GO:0043531">
    <property type="term" value="F:ADP binding"/>
    <property type="evidence" value="ECO:0007669"/>
    <property type="project" value="InterPro"/>
</dbReference>
<dbReference type="OrthoDB" id="3064467at2759"/>
<feature type="domain" description="NB-ARC" evidence="1">
    <location>
        <begin position="100"/>
        <end position="194"/>
    </location>
</feature>
<evidence type="ECO:0000259" key="1">
    <source>
        <dbReference type="Pfam" id="PF00931"/>
    </source>
</evidence>
<dbReference type="Gramene" id="TraesCAD_scaffold_032059_01G000300.1">
    <property type="protein sequence ID" value="TraesCAD_scaffold_032059_01G000300.1"/>
    <property type="gene ID" value="TraesCAD_scaffold_032059_01G000300"/>
</dbReference>
<dbReference type="Gramene" id="TraesCS7B02G477300.1">
    <property type="protein sequence ID" value="TraesCS7B02G477300.1"/>
    <property type="gene ID" value="TraesCS7B02G477300"/>
</dbReference>
<dbReference type="Pfam" id="PF00931">
    <property type="entry name" value="NB-ARC"/>
    <property type="match status" value="1"/>
</dbReference>
<name>A0A3B6SVB8_WHEAT</name>
<evidence type="ECO:0000313" key="3">
    <source>
        <dbReference type="Proteomes" id="UP000019116"/>
    </source>
</evidence>
<dbReference type="Proteomes" id="UP000019116">
    <property type="component" value="Chromosome 7B"/>
</dbReference>
<organism evidence="2">
    <name type="scientific">Triticum aestivum</name>
    <name type="common">Wheat</name>
    <dbReference type="NCBI Taxonomy" id="4565"/>
    <lineage>
        <taxon>Eukaryota</taxon>
        <taxon>Viridiplantae</taxon>
        <taxon>Streptophyta</taxon>
        <taxon>Embryophyta</taxon>
        <taxon>Tracheophyta</taxon>
        <taxon>Spermatophyta</taxon>
        <taxon>Magnoliopsida</taxon>
        <taxon>Liliopsida</taxon>
        <taxon>Poales</taxon>
        <taxon>Poaceae</taxon>
        <taxon>BOP clade</taxon>
        <taxon>Pooideae</taxon>
        <taxon>Triticodae</taxon>
        <taxon>Triticeae</taxon>
        <taxon>Triticinae</taxon>
        <taxon>Triticum</taxon>
    </lineage>
</organism>
<protein>
    <recommendedName>
        <fullName evidence="1">NB-ARC domain-containing protein</fullName>
    </recommendedName>
</protein>
<dbReference type="InterPro" id="IPR027417">
    <property type="entry name" value="P-loop_NTPase"/>
</dbReference>
<dbReference type="Gene3D" id="1.20.5.4130">
    <property type="match status" value="1"/>
</dbReference>
<reference evidence="2" key="2">
    <citation type="submission" date="2018-10" db="UniProtKB">
        <authorList>
            <consortium name="EnsemblPlants"/>
        </authorList>
    </citation>
    <scope>IDENTIFICATION</scope>
</reference>
<keyword evidence="3" id="KW-1185">Reference proteome</keyword>
<dbReference type="STRING" id="4565.A0A3B6SVB8"/>
<dbReference type="AlphaFoldDB" id="A0A3B6SVB8"/>
<accession>A0A3B6SVB8</accession>
<reference evidence="2" key="1">
    <citation type="submission" date="2018-08" db="EMBL/GenBank/DDBJ databases">
        <authorList>
            <person name="Rossello M."/>
        </authorList>
    </citation>
    <scope>NUCLEOTIDE SEQUENCE [LARGE SCALE GENOMIC DNA]</scope>
    <source>
        <strain evidence="2">cv. Chinese Spring</strain>
    </source>
</reference>
<dbReference type="PANTHER" id="PTHR19338:SF26">
    <property type="entry name" value="AAA+ ATPASE DOMAIN-CONTAINING PROTEIN"/>
    <property type="match status" value="1"/>
</dbReference>
<dbReference type="SUPFAM" id="SSF52540">
    <property type="entry name" value="P-loop containing nucleoside triphosphate hydrolases"/>
    <property type="match status" value="1"/>
</dbReference>
<dbReference type="EnsemblPlants" id="TraesCS7B02G477300.1">
    <property type="protein sequence ID" value="TraesCS7B02G477300.1"/>
    <property type="gene ID" value="TraesCS7B02G477300"/>
</dbReference>
<dbReference type="Gene3D" id="3.40.50.300">
    <property type="entry name" value="P-loop containing nucleotide triphosphate hydrolases"/>
    <property type="match status" value="1"/>
</dbReference>
<dbReference type="InterPro" id="IPR002182">
    <property type="entry name" value="NB-ARC"/>
</dbReference>
<evidence type="ECO:0000313" key="2">
    <source>
        <dbReference type="EnsemblPlants" id="TraesCS7B02G477300.1"/>
    </source>
</evidence>
<dbReference type="Gramene" id="TraesCS7B03G1284200.1">
    <property type="protein sequence ID" value="TraesCS7B03G1284200.1.CDS"/>
    <property type="gene ID" value="TraesCS7B03G1284200"/>
</dbReference>
<sequence>MRDLTYDMEECLDRFMQRIGDGDANRSFPKKAARRLKTPFTRHGIGTQIKKLQARVAEEGERRQMLNLDNYTPRTTVAIDPRLAAFHGVAKGLVAIDGRKDEVVSLLKQESVELKVVAIVGGGGLGKTTLAMETYRKIGEHFEWRASVSVSRTPDLEMLLKYVLSQIDGDAQSERWKKDQLIRRIQSILRGKSSIKCHL</sequence>